<name>A0AAC9HQY4_9PSEU</name>
<feature type="domain" description="Methyltransferase type 12" evidence="3">
    <location>
        <begin position="441"/>
        <end position="538"/>
    </location>
</feature>
<dbReference type="Pfam" id="PF08242">
    <property type="entry name" value="Methyltransf_12"/>
    <property type="match status" value="1"/>
</dbReference>
<feature type="domain" description="Gfo/Idh/MocA-like oxidoreductase N-terminal" evidence="2">
    <location>
        <begin position="10"/>
        <end position="125"/>
    </location>
</feature>
<dbReference type="CDD" id="cd02440">
    <property type="entry name" value="AdoMet_MTases"/>
    <property type="match status" value="1"/>
</dbReference>
<dbReference type="Proteomes" id="UP000095210">
    <property type="component" value="Chromosome"/>
</dbReference>
<dbReference type="InterPro" id="IPR000683">
    <property type="entry name" value="Gfo/Idh/MocA-like_OxRdtase_N"/>
</dbReference>
<evidence type="ECO:0000313" key="6">
    <source>
        <dbReference type="Proteomes" id="UP000095210"/>
    </source>
</evidence>
<evidence type="ECO:0000259" key="4">
    <source>
        <dbReference type="Pfam" id="PF21390"/>
    </source>
</evidence>
<dbReference type="InterPro" id="IPR029063">
    <property type="entry name" value="SAM-dependent_MTases_sf"/>
</dbReference>
<feature type="domain" description="Thiazolinyl imine reductase-like C-terminal" evidence="4">
    <location>
        <begin position="152"/>
        <end position="256"/>
    </location>
</feature>
<feature type="compositionally biased region" description="Polar residues" evidence="1">
    <location>
        <begin position="377"/>
        <end position="390"/>
    </location>
</feature>
<dbReference type="NCBIfam" id="TIGR01761">
    <property type="entry name" value="thiaz-red"/>
    <property type="match status" value="1"/>
</dbReference>
<feature type="region of interest" description="Disordered" evidence="1">
    <location>
        <begin position="374"/>
        <end position="405"/>
    </location>
</feature>
<dbReference type="Gene3D" id="3.40.50.150">
    <property type="entry name" value="Vaccinia Virus protein VP39"/>
    <property type="match status" value="1"/>
</dbReference>
<dbReference type="Pfam" id="PF21390">
    <property type="entry name" value="Irp3-like_C"/>
    <property type="match status" value="1"/>
</dbReference>
<dbReference type="Gene3D" id="3.30.360.10">
    <property type="entry name" value="Dihydrodipicolinate Reductase, domain 2"/>
    <property type="match status" value="1"/>
</dbReference>
<dbReference type="SUPFAM" id="SSF51735">
    <property type="entry name" value="NAD(P)-binding Rossmann-fold domains"/>
    <property type="match status" value="1"/>
</dbReference>
<reference evidence="6" key="1">
    <citation type="submission" date="2016-03" db="EMBL/GenBank/DDBJ databases">
        <title>Complete genome sequence of the type strain Actinoalloteichus hymeniacidonis DSM 45092.</title>
        <authorList>
            <person name="Schaffert L."/>
            <person name="Albersmeier A."/>
            <person name="Winkler A."/>
            <person name="Kalinowski J."/>
            <person name="Zotchev S."/>
            <person name="Ruckert C."/>
        </authorList>
    </citation>
    <scope>NUCLEOTIDE SEQUENCE [LARGE SCALE GENOMIC DNA]</scope>
    <source>
        <strain evidence="6">HPA177(T) (DSM 45092(T))</strain>
    </source>
</reference>
<dbReference type="InterPro" id="IPR010091">
    <property type="entry name" value="Thiazolinyl_imide_reductase"/>
</dbReference>
<dbReference type="PANTHER" id="PTHR43377">
    <property type="entry name" value="BILIVERDIN REDUCTASE A"/>
    <property type="match status" value="1"/>
</dbReference>
<dbReference type="RefSeq" id="WP_069849570.1">
    <property type="nucleotide sequence ID" value="NZ_CP014859.1"/>
</dbReference>
<organism evidence="5 6">
    <name type="scientific">Actinoalloteichus hymeniacidonis</name>
    <dbReference type="NCBI Taxonomy" id="340345"/>
    <lineage>
        <taxon>Bacteria</taxon>
        <taxon>Bacillati</taxon>
        <taxon>Actinomycetota</taxon>
        <taxon>Actinomycetes</taxon>
        <taxon>Pseudonocardiales</taxon>
        <taxon>Pseudonocardiaceae</taxon>
        <taxon>Actinoalloteichus</taxon>
    </lineage>
</organism>
<dbReference type="KEGG" id="ahm:TL08_14425"/>
<sequence length="648" mass="69360">MSTPSAGRLRTVVCGTNFGRFYIDAVRAHPGFDLAGILTTGSRYSQEMAARLGVPCYTSVDELPADVDAACVVVPSAVMGGGGSELGRALLERGVHVLQEHPVHPDELAASLRSARANKRQYRVNTHYPHVEPVRRFIEAAGELRRRQQVLFVDAASPVHVLAPMVDILARALGGVRPWRLGDPASVADEVRAAAGGVVPVHSLHGVIAGIPLTLRVQNQLHPGDRDNHALFWHRITIGTQGGVLTLADTHGPVLWNPRLHSPRDAGHRLIFEAGPGAEALRLPTSSVLGDPDEIQPSFEEVFSRLWPSAVAAALTSFAEAIAAESDPLRTAQHDLAVFGIWRDLMARLGPPELIRPPTPTPLAVEDLRVVGAGTQGPITTRPRGTTAENGTPEPDGAPGSGYSESAEFFDLGARDHTSRTGPAVVAALGVIDRHAGPLFDIGAGTGLVTRQIARALPGCQLIATEPAAGMRAVLTSRIADDPELASRVTVLPHAAHELVLPERISGAVACGVLGHLDAAARRALLRSIAARLAPGAPLVVELMGFHTPISMPRTRLRHAMLGGLRYEWWMAGEPSGADRMRLDTTWRVFDGEELIRESHDHYHWYPVDLPRIAEESGLILESVPSPHDKAVPHLGLLRGAEQPCVTT</sequence>
<dbReference type="InterPro" id="IPR013217">
    <property type="entry name" value="Methyltransf_12"/>
</dbReference>
<dbReference type="InterPro" id="IPR051450">
    <property type="entry name" value="Gfo/Idh/MocA_Oxidoreductases"/>
</dbReference>
<dbReference type="SUPFAM" id="SSF53335">
    <property type="entry name" value="S-adenosyl-L-methionine-dependent methyltransferases"/>
    <property type="match status" value="1"/>
</dbReference>
<dbReference type="EMBL" id="CP014859">
    <property type="protein sequence ID" value="AOS63698.1"/>
    <property type="molecule type" value="Genomic_DNA"/>
</dbReference>
<proteinExistence type="predicted"/>
<evidence type="ECO:0000259" key="3">
    <source>
        <dbReference type="Pfam" id="PF08242"/>
    </source>
</evidence>
<protein>
    <submittedName>
        <fullName evidence="5">Thiazolinyl imide reductase</fullName>
    </submittedName>
</protein>
<dbReference type="Pfam" id="PF01408">
    <property type="entry name" value="GFO_IDH_MocA"/>
    <property type="match status" value="1"/>
</dbReference>
<dbReference type="Gene3D" id="3.40.50.720">
    <property type="entry name" value="NAD(P)-binding Rossmann-like Domain"/>
    <property type="match status" value="1"/>
</dbReference>
<keyword evidence="6" id="KW-1185">Reference proteome</keyword>
<dbReference type="GO" id="GO:0000166">
    <property type="term" value="F:nucleotide binding"/>
    <property type="evidence" value="ECO:0007669"/>
    <property type="project" value="InterPro"/>
</dbReference>
<accession>A0AAC9HQY4</accession>
<evidence type="ECO:0000313" key="5">
    <source>
        <dbReference type="EMBL" id="AOS63698.1"/>
    </source>
</evidence>
<dbReference type="InterPro" id="IPR048655">
    <property type="entry name" value="Irp3-like_C"/>
</dbReference>
<dbReference type="InterPro" id="IPR036291">
    <property type="entry name" value="NAD(P)-bd_dom_sf"/>
</dbReference>
<dbReference type="AlphaFoldDB" id="A0AAC9HQY4"/>
<evidence type="ECO:0000256" key="1">
    <source>
        <dbReference type="SAM" id="MobiDB-lite"/>
    </source>
</evidence>
<evidence type="ECO:0000259" key="2">
    <source>
        <dbReference type="Pfam" id="PF01408"/>
    </source>
</evidence>
<gene>
    <name evidence="5" type="ORF">TL08_14425</name>
</gene>
<dbReference type="PANTHER" id="PTHR43377:SF1">
    <property type="entry name" value="BILIVERDIN REDUCTASE A"/>
    <property type="match status" value="1"/>
</dbReference>